<dbReference type="EMBL" id="JBHFFA010000001">
    <property type="protein sequence ID" value="KAL2653842.1"/>
    <property type="molecule type" value="Genomic_DNA"/>
</dbReference>
<dbReference type="PANTHER" id="PTHR12644">
    <property type="entry name" value="ARP2/3 COMPLEX 16 KD SUBUNIT P16-ARC"/>
    <property type="match status" value="1"/>
</dbReference>
<keyword evidence="10" id="KW-0472">Membrane</keyword>
<evidence type="ECO:0000256" key="3">
    <source>
        <dbReference type="ARBA" id="ARBA00006084"/>
    </source>
</evidence>
<reference evidence="11 12" key="1">
    <citation type="submission" date="2024-09" db="EMBL/GenBank/DDBJ databases">
        <title>Chromosome-scale assembly of Riccia fluitans.</title>
        <authorList>
            <person name="Paukszto L."/>
            <person name="Sawicki J."/>
            <person name="Karawczyk K."/>
            <person name="Piernik-Szablinska J."/>
            <person name="Szczecinska M."/>
            <person name="Mazdziarz M."/>
        </authorList>
    </citation>
    <scope>NUCLEOTIDE SEQUENCE [LARGE SCALE GENOMIC DNA]</scope>
    <source>
        <strain evidence="11">Rf_01</strain>
        <tissue evidence="11">Aerial parts of the thallus</tissue>
    </source>
</reference>
<comment type="subunit">
    <text evidence="8">Component of the Arp2/3 complex composed of ARP2, ARP3, ARPC1/p41-ARC, ARPC2/p34-ARC, ARPC3/p21-ARC, ARPC4/p20-ARC and ARPC5/p16-ARC.</text>
</comment>
<evidence type="ECO:0000256" key="5">
    <source>
        <dbReference type="ARBA" id="ARBA00023212"/>
    </source>
</evidence>
<evidence type="ECO:0000256" key="6">
    <source>
        <dbReference type="ARBA" id="ARBA00023273"/>
    </source>
</evidence>
<evidence type="ECO:0000256" key="7">
    <source>
        <dbReference type="ARBA" id="ARBA00059196"/>
    </source>
</evidence>
<keyword evidence="12" id="KW-1185">Reference proteome</keyword>
<keyword evidence="6" id="KW-0966">Cell projection</keyword>
<dbReference type="FunFam" id="1.25.40.190:FF:000002">
    <property type="entry name" value="Actin-related protein 2/3 complex subunit 5"/>
    <property type="match status" value="1"/>
</dbReference>
<evidence type="ECO:0000256" key="1">
    <source>
        <dbReference type="ARBA" id="ARBA00004245"/>
    </source>
</evidence>
<dbReference type="SUPFAM" id="SSF69103">
    <property type="entry name" value="Arp2/3 complex 16 kDa subunit ARPC5"/>
    <property type="match status" value="1"/>
</dbReference>
<keyword evidence="10" id="KW-1133">Transmembrane helix</keyword>
<organism evidence="11 12">
    <name type="scientific">Riccia fluitans</name>
    <dbReference type="NCBI Taxonomy" id="41844"/>
    <lineage>
        <taxon>Eukaryota</taxon>
        <taxon>Viridiplantae</taxon>
        <taxon>Streptophyta</taxon>
        <taxon>Embryophyta</taxon>
        <taxon>Marchantiophyta</taxon>
        <taxon>Marchantiopsida</taxon>
        <taxon>Marchantiidae</taxon>
        <taxon>Marchantiales</taxon>
        <taxon>Ricciaceae</taxon>
        <taxon>Riccia</taxon>
    </lineage>
</organism>
<dbReference type="InterPro" id="IPR036743">
    <property type="entry name" value="ARPC5_sf"/>
</dbReference>
<gene>
    <name evidence="11" type="ORF">R1flu_021970</name>
</gene>
<evidence type="ECO:0000256" key="10">
    <source>
        <dbReference type="SAM" id="Phobius"/>
    </source>
</evidence>
<proteinExistence type="inferred from homology"/>
<keyword evidence="10" id="KW-0812">Transmembrane</keyword>
<dbReference type="GO" id="GO:0005856">
    <property type="term" value="C:cytoskeleton"/>
    <property type="evidence" value="ECO:0007669"/>
    <property type="project" value="UniProtKB-SubCell"/>
</dbReference>
<name>A0ABD1ZS16_9MARC</name>
<evidence type="ECO:0000313" key="12">
    <source>
        <dbReference type="Proteomes" id="UP001605036"/>
    </source>
</evidence>
<comment type="function">
    <text evidence="9">Functions as component of the Arp2/3 complex which is involved in regulation of actin polymerization and together with an activating nucleation-promoting factor (NPF) mediates the formation of branched actin networks. Arp2/3 complex plays a critical role in the control of cell morphogenesis via the modulation of cell polarity development.</text>
</comment>
<protein>
    <recommendedName>
        <fullName evidence="9">Actin-related protein 2/3 complex subunit 5</fullName>
    </recommendedName>
</protein>
<comment type="subcellular location">
    <subcellularLocation>
        <location evidence="2">Cell projection</location>
    </subcellularLocation>
    <subcellularLocation>
        <location evidence="1">Cytoplasm</location>
        <location evidence="1">Cytoskeleton</location>
    </subcellularLocation>
</comment>
<keyword evidence="5 9" id="KW-0206">Cytoskeleton</keyword>
<dbReference type="Pfam" id="PF04699">
    <property type="entry name" value="P16-Arc"/>
    <property type="match status" value="1"/>
</dbReference>
<accession>A0ABD1ZS16</accession>
<evidence type="ECO:0000313" key="11">
    <source>
        <dbReference type="EMBL" id="KAL2653842.1"/>
    </source>
</evidence>
<evidence type="ECO:0000256" key="9">
    <source>
        <dbReference type="RuleBase" id="RU004301"/>
    </source>
</evidence>
<dbReference type="GO" id="GO:0042995">
    <property type="term" value="C:cell projection"/>
    <property type="evidence" value="ECO:0007669"/>
    <property type="project" value="UniProtKB-SubCell"/>
</dbReference>
<dbReference type="Proteomes" id="UP001605036">
    <property type="component" value="Unassembled WGS sequence"/>
</dbReference>
<evidence type="ECO:0000256" key="2">
    <source>
        <dbReference type="ARBA" id="ARBA00004316"/>
    </source>
</evidence>
<feature type="transmembrane region" description="Helical" evidence="10">
    <location>
        <begin position="20"/>
        <end position="40"/>
    </location>
</feature>
<evidence type="ECO:0000256" key="4">
    <source>
        <dbReference type="ARBA" id="ARBA00022490"/>
    </source>
</evidence>
<dbReference type="InterPro" id="IPR006789">
    <property type="entry name" value="ARPC5"/>
</dbReference>
<comment type="caution">
    <text evidence="11">The sequence shown here is derived from an EMBL/GenBank/DDBJ whole genome shotgun (WGS) entry which is preliminary data.</text>
</comment>
<keyword evidence="4" id="KW-0963">Cytoplasm</keyword>
<comment type="function">
    <text evidence="7">Functions as a component of the Arp2/3 complex which is involved in regulation of actin polymerization and together with an activating nucleation-promoting factor (NPF) mediates the formation of branched actin networks. Arp2/3 complex plays a critical role in the control of cell morphogenesis via the modulation of cell polarity development.</text>
</comment>
<comment type="similarity">
    <text evidence="3 9">Belongs to the ARPC5 family.</text>
</comment>
<sequence>MNDYRAGHENTNNRTEPADYRYPAVLTFACFLVSALALFFERCDGCPDRLRLIWRSKQTRKKVVLLGMRARVEVNSFLMADDDDGGPVEAEFVETENSDLIIARVENKTRQVERLLRLLQYTEALEIALEDAPTKTRDERCKSANWVLVHRVLMATKDVDGLLTNLNSEYYDLLMKYLYRGLATGDRPTCDQCLRLHEKLTQIAGMGCIMRALADTWNVV</sequence>
<dbReference type="Gene3D" id="1.25.40.190">
    <property type="entry name" value="Actin-related protein 2/3 complex subunit 5"/>
    <property type="match status" value="1"/>
</dbReference>
<evidence type="ECO:0000256" key="8">
    <source>
        <dbReference type="ARBA" id="ARBA00065908"/>
    </source>
</evidence>
<dbReference type="AlphaFoldDB" id="A0ABD1ZS16"/>